<proteinExistence type="predicted"/>
<dbReference type="AlphaFoldDB" id="A0A813K2N9"/>
<evidence type="ECO:0000313" key="1">
    <source>
        <dbReference type="EMBL" id="CAE8689969.1"/>
    </source>
</evidence>
<dbReference type="EMBL" id="CAJNNW010027167">
    <property type="protein sequence ID" value="CAE8689969.1"/>
    <property type="molecule type" value="Genomic_DNA"/>
</dbReference>
<dbReference type="Proteomes" id="UP000626109">
    <property type="component" value="Unassembled WGS sequence"/>
</dbReference>
<accession>A0A813K2N9</accession>
<protein>
    <submittedName>
        <fullName evidence="1">Uncharacterized protein</fullName>
    </submittedName>
</protein>
<gene>
    <name evidence="1" type="ORF">PGLA2088_LOCUS26719</name>
</gene>
<sequence length="422" mass="46414">LSFGASRRTFGRVASERLSSPITLSPHMTARATRGVLENVDLLVCDMAGTVVQEGGLVYRTLQLCMQVADDEMHPWHGAKKEAVIEHFARKVLAVINKALVMSAAMDSAFWEFKDVVALLIDEDNGLATAVRGSAMSNSLKDASLFFPMPVCFKDDAANEHFEMRRFSSVASLFFPRWRPMSTSSLSAFSVSRQHCPYEKYPNAYAAGGQYLLDAKAVRILTAKGLPELDLKDPYPVEDHYVASVLAAAGVKATSASLTVLPQWISCCPEVLSDSAVSLRRCDADLDVLLKRGFNGSFLALMSLLFSILAGNSYSSLYGQNEAIFCALFAEVSEAKALMEQIALVCSGRPFYRSALENIRRYVNNDLKRLDKPPSVLCALKPRDDPLESILYLTSVGVPSAVYETVRSLRQRRGDRLGAVQR</sequence>
<comment type="caution">
    <text evidence="1">The sequence shown here is derived from an EMBL/GenBank/DDBJ whole genome shotgun (WGS) entry which is preliminary data.</text>
</comment>
<evidence type="ECO:0000313" key="2">
    <source>
        <dbReference type="Proteomes" id="UP000626109"/>
    </source>
</evidence>
<feature type="non-terminal residue" evidence="1">
    <location>
        <position position="1"/>
    </location>
</feature>
<reference evidence="1" key="1">
    <citation type="submission" date="2021-02" db="EMBL/GenBank/DDBJ databases">
        <authorList>
            <person name="Dougan E. K."/>
            <person name="Rhodes N."/>
            <person name="Thang M."/>
            <person name="Chan C."/>
        </authorList>
    </citation>
    <scope>NUCLEOTIDE SEQUENCE</scope>
</reference>
<name>A0A813K2N9_POLGL</name>
<organism evidence="1 2">
    <name type="scientific">Polarella glacialis</name>
    <name type="common">Dinoflagellate</name>
    <dbReference type="NCBI Taxonomy" id="89957"/>
    <lineage>
        <taxon>Eukaryota</taxon>
        <taxon>Sar</taxon>
        <taxon>Alveolata</taxon>
        <taxon>Dinophyceae</taxon>
        <taxon>Suessiales</taxon>
        <taxon>Suessiaceae</taxon>
        <taxon>Polarella</taxon>
    </lineage>
</organism>
<feature type="non-terminal residue" evidence="1">
    <location>
        <position position="422"/>
    </location>
</feature>